<dbReference type="EnsemblPlants" id="OPUNC07G00530.1">
    <property type="protein sequence ID" value="OPUNC07G00530.1"/>
    <property type="gene ID" value="OPUNC07G00530"/>
</dbReference>
<name>A0A0E0LG72_ORYPU</name>
<sequence>MTMWALARSAAAAGGRKMGSSGLSRSRSVSTIEPDAAAAKRNILPRDLHPRRQDDVVHDVERLKKDIGVRANPYDGPADGDIWYERGWLTNLAFVFFITTSIGWHKQENRFQREQERLHASSSDHPN</sequence>
<reference evidence="2" key="2">
    <citation type="submission" date="2018-05" db="EMBL/GenBank/DDBJ databases">
        <title>OpunRS2 (Oryza punctata Reference Sequence Version 2).</title>
        <authorList>
            <person name="Zhang J."/>
            <person name="Kudrna D."/>
            <person name="Lee S."/>
            <person name="Talag J."/>
            <person name="Welchert J."/>
            <person name="Wing R.A."/>
        </authorList>
    </citation>
    <scope>NUCLEOTIDE SEQUENCE [LARGE SCALE GENOMIC DNA]</scope>
</reference>
<evidence type="ECO:0000313" key="3">
    <source>
        <dbReference type="Proteomes" id="UP000026962"/>
    </source>
</evidence>
<feature type="compositionally biased region" description="Low complexity" evidence="1">
    <location>
        <begin position="15"/>
        <end position="30"/>
    </location>
</feature>
<keyword evidence="3" id="KW-1185">Reference proteome</keyword>
<reference evidence="2" key="1">
    <citation type="submission" date="2015-04" db="UniProtKB">
        <authorList>
            <consortium name="EnsemblPlants"/>
        </authorList>
    </citation>
    <scope>IDENTIFICATION</scope>
</reference>
<organism evidence="2">
    <name type="scientific">Oryza punctata</name>
    <name type="common">Red rice</name>
    <dbReference type="NCBI Taxonomy" id="4537"/>
    <lineage>
        <taxon>Eukaryota</taxon>
        <taxon>Viridiplantae</taxon>
        <taxon>Streptophyta</taxon>
        <taxon>Embryophyta</taxon>
        <taxon>Tracheophyta</taxon>
        <taxon>Spermatophyta</taxon>
        <taxon>Magnoliopsida</taxon>
        <taxon>Liliopsida</taxon>
        <taxon>Poales</taxon>
        <taxon>Poaceae</taxon>
        <taxon>BOP clade</taxon>
        <taxon>Oryzoideae</taxon>
        <taxon>Oryzeae</taxon>
        <taxon>Oryzinae</taxon>
        <taxon>Oryza</taxon>
    </lineage>
</organism>
<dbReference type="AlphaFoldDB" id="A0A0E0LG72"/>
<protein>
    <submittedName>
        <fullName evidence="2">Uncharacterized protein</fullName>
    </submittedName>
</protein>
<dbReference type="Proteomes" id="UP000026962">
    <property type="component" value="Chromosome 7"/>
</dbReference>
<proteinExistence type="predicted"/>
<evidence type="ECO:0000256" key="1">
    <source>
        <dbReference type="SAM" id="MobiDB-lite"/>
    </source>
</evidence>
<dbReference type="HOGENOM" id="CLU_1974139_0_0_1"/>
<dbReference type="Gramene" id="OPUNC07G00530.1">
    <property type="protein sequence ID" value="OPUNC07G00530.1"/>
    <property type="gene ID" value="OPUNC07G00530"/>
</dbReference>
<feature type="region of interest" description="Disordered" evidence="1">
    <location>
        <begin position="15"/>
        <end position="51"/>
    </location>
</feature>
<accession>A0A0E0LG72</accession>
<evidence type="ECO:0000313" key="2">
    <source>
        <dbReference type="EnsemblPlants" id="OPUNC07G00530.1"/>
    </source>
</evidence>